<dbReference type="SUPFAM" id="SSF52540">
    <property type="entry name" value="P-loop containing nucleoside triphosphate hydrolases"/>
    <property type="match status" value="1"/>
</dbReference>
<dbReference type="InterPro" id="IPR027417">
    <property type="entry name" value="P-loop_NTPase"/>
</dbReference>
<evidence type="ECO:0000313" key="2">
    <source>
        <dbReference type="EMBL" id="AXO15313.1"/>
    </source>
</evidence>
<dbReference type="Proteomes" id="UP000256971">
    <property type="component" value="Chromosome"/>
</dbReference>
<evidence type="ECO:0000313" key="3">
    <source>
        <dbReference type="Proteomes" id="UP000256971"/>
    </source>
</evidence>
<dbReference type="EMBL" id="CP031555">
    <property type="protein sequence ID" value="AXO15313.1"/>
    <property type="molecule type" value="Genomic_DNA"/>
</dbReference>
<organism evidence="2 3">
    <name type="scientific">Thalassospira indica</name>
    <dbReference type="NCBI Taxonomy" id="1891279"/>
    <lineage>
        <taxon>Bacteria</taxon>
        <taxon>Pseudomonadati</taxon>
        <taxon>Pseudomonadota</taxon>
        <taxon>Alphaproteobacteria</taxon>
        <taxon>Rhodospirillales</taxon>
        <taxon>Thalassospiraceae</taxon>
        <taxon>Thalassospira</taxon>
    </lineage>
</organism>
<accession>A0ABM6Y030</accession>
<dbReference type="InterPro" id="IPR026634">
    <property type="entry name" value="TPST-like"/>
</dbReference>
<dbReference type="Pfam" id="PF13469">
    <property type="entry name" value="Sulfotransfer_3"/>
    <property type="match status" value="1"/>
</dbReference>
<keyword evidence="3" id="KW-1185">Reference proteome</keyword>
<dbReference type="PANTHER" id="PTHR12788">
    <property type="entry name" value="PROTEIN-TYROSINE SULFOTRANSFERASE 2"/>
    <property type="match status" value="1"/>
</dbReference>
<name>A0ABM6Y030_9PROT</name>
<protein>
    <submittedName>
        <fullName evidence="2">Sulfotransferase family protein</fullName>
    </submittedName>
</protein>
<evidence type="ECO:0000256" key="1">
    <source>
        <dbReference type="ARBA" id="ARBA00022679"/>
    </source>
</evidence>
<dbReference type="InterPro" id="IPR011990">
    <property type="entry name" value="TPR-like_helical_dom_sf"/>
</dbReference>
<dbReference type="SUPFAM" id="SSF48452">
    <property type="entry name" value="TPR-like"/>
    <property type="match status" value="1"/>
</dbReference>
<gene>
    <name evidence="2" type="ORF">DY252_14575</name>
</gene>
<dbReference type="Gene3D" id="3.40.50.300">
    <property type="entry name" value="P-loop containing nucleotide triphosphate hydrolases"/>
    <property type="match status" value="1"/>
</dbReference>
<dbReference type="PANTHER" id="PTHR12788:SF10">
    <property type="entry name" value="PROTEIN-TYROSINE SULFOTRANSFERASE"/>
    <property type="match status" value="1"/>
</dbReference>
<dbReference type="RefSeq" id="WP_064789814.1">
    <property type="nucleotide sequence ID" value="NZ_CP031555.1"/>
</dbReference>
<sequence length="586" mass="66068">MTQSQKDIALEMKQAMSAGQFDRAAVIGAKMLRFHSKRTDIQIMTAVSELQGGSVENAVRRLKNLFNSLPLTDRYFAPVAHNFMQYAYHSNDFSSFESAIRKRLRTATQKDRLRYMLADVIFQRQLSKSPGLCFAPALSEAIDVLNAIPGTSQTFDEAQMLLARIYLYQEKYIQTFSVLEGIVARKPDGLSIRMLLASSYAMAGEVERAVSESLEIIRRKPSASAQPYLIISFMRPQSMPDNAAGLLDAMLDKPDLAKMEHYKAAFARAKIEELKGNMKVAFDFYKLGHRAHRTERPFDMPRELRELARLREMVRSAPVFEDVSSESENGPRPIFILGMPRSGTTLTERILGAHPDVHAAGEIGDFTKAVIDVVGPDQTSEQLARIDAKAAKKIRQQYLAALKAYAPDKRFVTNKTPANFLRVEMIRRVFPDAPIIHTHRHPLATCLSIYTTPFSMPMRYSDDLAEFADYYRGYVDLMNTCMEADQNGQIYDLSYEDLVSDAEAVAQDYLAHCGLDWHPACLEFYRAGKVAATASMIQVRRPINQDSVEKWQRFEPFIGPLASLGDDPEIQQWSAARKSSRRAVAA</sequence>
<keyword evidence="1" id="KW-0808">Transferase</keyword>
<proteinExistence type="predicted"/>
<reference evidence="2 3" key="1">
    <citation type="submission" date="2018-08" db="EMBL/GenBank/DDBJ databases">
        <title>Complete genome sequence of type strain Thalassospira indica MCCC 1A01103T, isolated from isolated from deep seawater of the Indian Ocean.</title>
        <authorList>
            <person name="Liu Y."/>
        </authorList>
    </citation>
    <scope>NUCLEOTIDE SEQUENCE [LARGE SCALE GENOMIC DNA]</scope>
    <source>
        <strain evidence="2 3">PB8BT</strain>
    </source>
</reference>
<dbReference type="Gene3D" id="1.25.40.10">
    <property type="entry name" value="Tetratricopeptide repeat domain"/>
    <property type="match status" value="1"/>
</dbReference>